<organism evidence="2 4">
    <name type="scientific">Puccinia graminis f. sp. tritici</name>
    <dbReference type="NCBI Taxonomy" id="56615"/>
    <lineage>
        <taxon>Eukaryota</taxon>
        <taxon>Fungi</taxon>
        <taxon>Dikarya</taxon>
        <taxon>Basidiomycota</taxon>
        <taxon>Pucciniomycotina</taxon>
        <taxon>Pucciniomycetes</taxon>
        <taxon>Pucciniales</taxon>
        <taxon>Pucciniaceae</taxon>
        <taxon>Puccinia</taxon>
    </lineage>
</organism>
<reference evidence="4 5" key="1">
    <citation type="submission" date="2019-05" db="EMBL/GenBank/DDBJ databases">
        <title>Emergence of the Ug99 lineage of the wheat stem rust pathogen through somatic hybridization.</title>
        <authorList>
            <person name="Li F."/>
            <person name="Upadhyaya N.M."/>
            <person name="Sperschneider J."/>
            <person name="Matny O."/>
            <person name="Nguyen-Phuc H."/>
            <person name="Mago R."/>
            <person name="Raley C."/>
            <person name="Miller M.E."/>
            <person name="Silverstein K.A.T."/>
            <person name="Henningsen E."/>
            <person name="Hirsch C.D."/>
            <person name="Visser B."/>
            <person name="Pretorius Z.A."/>
            <person name="Steffenson B.J."/>
            <person name="Schwessinger B."/>
            <person name="Dodds P.N."/>
            <person name="Figueroa M."/>
        </authorList>
    </citation>
    <scope>NUCLEOTIDE SEQUENCE [LARGE SCALE GENOMIC DNA]</scope>
    <source>
        <strain evidence="2">21-0</strain>
        <strain evidence="3 5">Ug99</strain>
    </source>
</reference>
<evidence type="ECO:0000313" key="5">
    <source>
        <dbReference type="Proteomes" id="UP000325313"/>
    </source>
</evidence>
<keyword evidence="1" id="KW-0812">Transmembrane</keyword>
<dbReference type="EMBL" id="VDEP01000270">
    <property type="protein sequence ID" value="KAA1117126.1"/>
    <property type="molecule type" value="Genomic_DNA"/>
</dbReference>
<keyword evidence="1" id="KW-1133">Transmembrane helix</keyword>
<name>A0A5B0PA59_PUCGR</name>
<proteinExistence type="predicted"/>
<keyword evidence="1" id="KW-0472">Membrane</keyword>
<evidence type="ECO:0000313" key="3">
    <source>
        <dbReference type="EMBL" id="KAA1117126.1"/>
    </source>
</evidence>
<protein>
    <submittedName>
        <fullName evidence="2">Uncharacterized protein</fullName>
    </submittedName>
</protein>
<accession>A0A5B0PA59</accession>
<keyword evidence="4" id="KW-1185">Reference proteome</keyword>
<evidence type="ECO:0000313" key="2">
    <source>
        <dbReference type="EMBL" id="KAA1097916.1"/>
    </source>
</evidence>
<dbReference type="AlphaFoldDB" id="A0A5B0PA59"/>
<feature type="transmembrane region" description="Helical" evidence="1">
    <location>
        <begin position="21"/>
        <end position="40"/>
    </location>
</feature>
<dbReference type="Proteomes" id="UP000324748">
    <property type="component" value="Unassembled WGS sequence"/>
</dbReference>
<gene>
    <name evidence="2" type="ORF">PGT21_023883</name>
    <name evidence="3" type="ORF">PGTUg99_036067</name>
</gene>
<comment type="caution">
    <text evidence="2">The sequence shown here is derived from an EMBL/GenBank/DDBJ whole genome shotgun (WGS) entry which is preliminary data.</text>
</comment>
<dbReference type="Proteomes" id="UP000325313">
    <property type="component" value="Unassembled WGS sequence"/>
</dbReference>
<evidence type="ECO:0000256" key="1">
    <source>
        <dbReference type="SAM" id="Phobius"/>
    </source>
</evidence>
<dbReference type="EMBL" id="VSWC01000066">
    <property type="protein sequence ID" value="KAA1097916.1"/>
    <property type="molecule type" value="Genomic_DNA"/>
</dbReference>
<evidence type="ECO:0000313" key="4">
    <source>
        <dbReference type="Proteomes" id="UP000324748"/>
    </source>
</evidence>
<sequence>MITYRPSRVEKAIYHPRRLDHSLLILRIIWIVTIIWGEWIDFDRTISSCQWPRPTTATTTEPFDLLIIADPQLPLTDYSY</sequence>